<dbReference type="Gene3D" id="3.40.190.10">
    <property type="entry name" value="Periplasmic binding protein-like II"/>
    <property type="match status" value="2"/>
</dbReference>
<dbReference type="EMBL" id="NMQW01000002">
    <property type="protein sequence ID" value="OXM88069.1"/>
    <property type="molecule type" value="Genomic_DNA"/>
</dbReference>
<keyword evidence="2 4" id="KW-0474">Menaquinone biosynthesis</keyword>
<comment type="caution">
    <text evidence="5">The sequence shown here is derived from an EMBL/GenBank/DDBJ whole genome shotgun (WGS) entry which is preliminary data.</text>
</comment>
<dbReference type="RefSeq" id="WP_094013316.1">
    <property type="nucleotide sequence ID" value="NZ_NMQW01000002.1"/>
</dbReference>
<comment type="catalytic activity">
    <reaction evidence="4">
        <text>chorismate = 3-[(1-carboxyvinyl)-oxy]benzoate + H2O</text>
        <dbReference type="Rhea" id="RHEA:40051"/>
        <dbReference type="ChEBI" id="CHEBI:15377"/>
        <dbReference type="ChEBI" id="CHEBI:29748"/>
        <dbReference type="ChEBI" id="CHEBI:76981"/>
        <dbReference type="EC" id="4.2.1.151"/>
    </reaction>
</comment>
<dbReference type="AlphaFoldDB" id="A0A229UYN5"/>
<dbReference type="PANTHER" id="PTHR37690:SF1">
    <property type="entry name" value="CHORISMATE DEHYDRATASE"/>
    <property type="match status" value="1"/>
</dbReference>
<proteinExistence type="inferred from homology"/>
<dbReference type="EC" id="4.2.1.151" evidence="4"/>
<name>A0A229UYN5_9BACL</name>
<dbReference type="UniPathway" id="UPA00079"/>
<accession>A0A229UYN5</accession>
<dbReference type="CDD" id="cd13634">
    <property type="entry name" value="PBP2_Sco4506"/>
    <property type="match status" value="1"/>
</dbReference>
<evidence type="ECO:0000313" key="6">
    <source>
        <dbReference type="Proteomes" id="UP000215509"/>
    </source>
</evidence>
<dbReference type="GO" id="GO:0016836">
    <property type="term" value="F:hydro-lyase activity"/>
    <property type="evidence" value="ECO:0007669"/>
    <property type="project" value="UniProtKB-UniRule"/>
</dbReference>
<keyword evidence="3 4" id="KW-0456">Lyase</keyword>
<dbReference type="SUPFAM" id="SSF53850">
    <property type="entry name" value="Periplasmic binding protein-like II"/>
    <property type="match status" value="1"/>
</dbReference>
<reference evidence="5 6" key="1">
    <citation type="submission" date="2017-07" db="EMBL/GenBank/DDBJ databases">
        <title>Genome sequencing and assembly of Paenibacillus rigui.</title>
        <authorList>
            <person name="Mayilraj S."/>
        </authorList>
    </citation>
    <scope>NUCLEOTIDE SEQUENCE [LARGE SCALE GENOMIC DNA]</scope>
    <source>
        <strain evidence="5 6">JCM 16352</strain>
    </source>
</reference>
<evidence type="ECO:0000256" key="2">
    <source>
        <dbReference type="ARBA" id="ARBA00022428"/>
    </source>
</evidence>
<sequence length="287" mass="33093">MSSLDRAIRIGRIDFTNVWPLFYYFPMSRFEGELEVITQVPTQLNAAMARGKIDIGPISSFAYGEHFEQYMLFPDLSVSAFDQVQSILLFHRKPLDQLGDATIALPTTSATSVNLLKIILEKFYNVRPSYHDAAPVLIDMMSSSDAALLIGDHAIRESWTEHGWMVTDLAHEWTKQTGQWISFAVCAIRKQLVEEQPDRVHRIYNAFIESKQKSLKDVGSLVHDAQQLLGGTKQYWERYFSTLVYEFGPEQWAGLKLYYRYAWELGFLHKEVPIQLWKDKSVTQVTE</sequence>
<organism evidence="5 6">
    <name type="scientific">Paenibacillus rigui</name>
    <dbReference type="NCBI Taxonomy" id="554312"/>
    <lineage>
        <taxon>Bacteria</taxon>
        <taxon>Bacillati</taxon>
        <taxon>Bacillota</taxon>
        <taxon>Bacilli</taxon>
        <taxon>Bacillales</taxon>
        <taxon>Paenibacillaceae</taxon>
        <taxon>Paenibacillus</taxon>
    </lineage>
</organism>
<evidence type="ECO:0000256" key="4">
    <source>
        <dbReference type="HAMAP-Rule" id="MF_00995"/>
    </source>
</evidence>
<evidence type="ECO:0000256" key="3">
    <source>
        <dbReference type="ARBA" id="ARBA00023239"/>
    </source>
</evidence>
<comment type="similarity">
    <text evidence="4">Belongs to the MqnA/MqnD family. MqnA subfamily.</text>
</comment>
<comment type="pathway">
    <text evidence="1 4">Quinol/quinone metabolism; menaquinone biosynthesis.</text>
</comment>
<evidence type="ECO:0000256" key="1">
    <source>
        <dbReference type="ARBA" id="ARBA00004863"/>
    </source>
</evidence>
<dbReference type="HAMAP" id="MF_00995">
    <property type="entry name" value="MqnA"/>
    <property type="match status" value="1"/>
</dbReference>
<comment type="function">
    <text evidence="4">Catalyzes the dehydration of chorismate into 3-[(1-carboxyvinyl)oxy]benzoate, a step in the biosynthesis of menaquinone (MK, vitamin K2).</text>
</comment>
<protein>
    <recommendedName>
        <fullName evidence="4">Chorismate dehydratase</fullName>
        <ecNumber evidence="4">4.2.1.151</ecNumber>
    </recommendedName>
    <alternativeName>
        <fullName evidence="4">Menaquinone biosynthetic enzyme MqnA</fullName>
    </alternativeName>
</protein>
<dbReference type="Pfam" id="PF02621">
    <property type="entry name" value="VitK2_biosynth"/>
    <property type="match status" value="1"/>
</dbReference>
<evidence type="ECO:0000313" key="5">
    <source>
        <dbReference type="EMBL" id="OXM88069.1"/>
    </source>
</evidence>
<gene>
    <name evidence="4" type="primary">mqnA</name>
    <name evidence="5" type="ORF">CF651_02955</name>
</gene>
<dbReference type="Proteomes" id="UP000215509">
    <property type="component" value="Unassembled WGS sequence"/>
</dbReference>
<dbReference type="PANTHER" id="PTHR37690">
    <property type="entry name" value="CHORISMATE DEHYDRATASE"/>
    <property type="match status" value="1"/>
</dbReference>
<dbReference type="GO" id="GO:0009234">
    <property type="term" value="P:menaquinone biosynthetic process"/>
    <property type="evidence" value="ECO:0007669"/>
    <property type="project" value="UniProtKB-UniRule"/>
</dbReference>
<dbReference type="OrthoDB" id="9810112at2"/>
<dbReference type="InterPro" id="IPR030868">
    <property type="entry name" value="MqnA"/>
</dbReference>
<keyword evidence="6" id="KW-1185">Reference proteome</keyword>
<dbReference type="InterPro" id="IPR003773">
    <property type="entry name" value="Menaquinone_biosynth"/>
</dbReference>